<dbReference type="Gene3D" id="3.40.50.200">
    <property type="entry name" value="Peptidase S8/S53 domain"/>
    <property type="match status" value="1"/>
</dbReference>
<dbReference type="InterPro" id="IPR000209">
    <property type="entry name" value="Peptidase_S8/S53_dom"/>
</dbReference>
<proteinExistence type="predicted"/>
<dbReference type="GO" id="GO:0004252">
    <property type="term" value="F:serine-type endopeptidase activity"/>
    <property type="evidence" value="ECO:0007669"/>
    <property type="project" value="InterPro"/>
</dbReference>
<keyword evidence="4" id="KW-1185">Reference proteome</keyword>
<dbReference type="OrthoDB" id="5495859at2"/>
<dbReference type="AlphaFoldDB" id="A0A159Z6E2"/>
<protein>
    <recommendedName>
        <fullName evidence="2">Peptidase S8/S53 domain-containing protein</fullName>
    </recommendedName>
</protein>
<dbReference type="Proteomes" id="UP000076128">
    <property type="component" value="Chromosome"/>
</dbReference>
<organism evidence="3 4">
    <name type="scientific">Frigidibacter mobilis</name>
    <dbReference type="NCBI Taxonomy" id="1335048"/>
    <lineage>
        <taxon>Bacteria</taxon>
        <taxon>Pseudomonadati</taxon>
        <taxon>Pseudomonadota</taxon>
        <taxon>Alphaproteobacteria</taxon>
        <taxon>Rhodobacterales</taxon>
        <taxon>Paracoccaceae</taxon>
        <taxon>Frigidibacter</taxon>
    </lineage>
</organism>
<dbReference type="STRING" id="1335048.AKL17_3682"/>
<dbReference type="InterPro" id="IPR036852">
    <property type="entry name" value="Peptidase_S8/S53_dom_sf"/>
</dbReference>
<dbReference type="KEGG" id="daa:AKL17_3682"/>
<gene>
    <name evidence="3" type="ORF">AKL17_3682</name>
</gene>
<sequence length="451" mass="49726">MKRAPRSRQRHDLYAKYHDYDSEISDLLGECGFGALDTRKAIPRPFAAIDHYRVLDDDPKQNPHELYEVLERIEGVLSSQTYDFINLSIGPSLPIEDDDVHAWTAVLDDRLSRIPTLAAIAVGNDGEGDTILGLDRVQVPADCVNALAIGACNTPDKDWERAAYSSVGPGRSPGIVKPDLVGFGGSVERPFLVLSPDTSPTLVGTGGTSFATPSIVRMASGVRTHFGTKLNHLAIRALLVHTAEESAHDMREVGWGRAAQDLNDIVLCADDEVRIVYQGEISPAKYIRAAIPVPDGEIVGMVSLSATICYKSQTDPHHPGNYTRAGLEVSFRPHDERFSRDGQLHPDTKPFFGSSPAGADEEQLRRDAMKWENCLYAIKRMRGSSLHNPIFDIHYNSRLEGRNFVGAPKLPYALVVSVQANGIADLYDRVVRRYATQLEPLRPILEVPLRT</sequence>
<dbReference type="SUPFAM" id="SSF52743">
    <property type="entry name" value="Subtilisin-like"/>
    <property type="match status" value="1"/>
</dbReference>
<reference evidence="3 4" key="1">
    <citation type="submission" date="2015-09" db="EMBL/GenBank/DDBJ databases">
        <title>Complete genome sequence of Defluviimonas alba cai42t isolated from an oilfield in Xinjiang.</title>
        <authorList>
            <person name="Geng S."/>
            <person name="Pan X."/>
            <person name="Wu X."/>
        </authorList>
    </citation>
    <scope>NUCLEOTIDE SEQUENCE [LARGE SCALE GENOMIC DNA]</scope>
    <source>
        <strain evidence="4">cai42</strain>
    </source>
</reference>
<dbReference type="PATRIC" id="fig|1335048.3.peg.3818"/>
<evidence type="ECO:0000256" key="1">
    <source>
        <dbReference type="SAM" id="MobiDB-lite"/>
    </source>
</evidence>
<name>A0A159Z6E2_9RHOB</name>
<dbReference type="RefSeq" id="WP_084739833.1">
    <property type="nucleotide sequence ID" value="NZ_CP012661.1"/>
</dbReference>
<dbReference type="InterPro" id="IPR034074">
    <property type="entry name" value="Y4bN_pept_dom"/>
</dbReference>
<feature type="region of interest" description="Disordered" evidence="1">
    <location>
        <begin position="339"/>
        <end position="360"/>
    </location>
</feature>
<feature type="domain" description="Peptidase S8/S53" evidence="2">
    <location>
        <begin position="48"/>
        <end position="256"/>
    </location>
</feature>
<dbReference type="GO" id="GO:0006508">
    <property type="term" value="P:proteolysis"/>
    <property type="evidence" value="ECO:0007669"/>
    <property type="project" value="InterPro"/>
</dbReference>
<dbReference type="CDD" id="cd04847">
    <property type="entry name" value="Peptidases_S8_Subtilisin_like_2"/>
    <property type="match status" value="1"/>
</dbReference>
<dbReference type="EMBL" id="CP012661">
    <property type="protein sequence ID" value="AMY70905.1"/>
    <property type="molecule type" value="Genomic_DNA"/>
</dbReference>
<feature type="compositionally biased region" description="Basic and acidic residues" evidence="1">
    <location>
        <begin position="339"/>
        <end position="348"/>
    </location>
</feature>
<evidence type="ECO:0000313" key="3">
    <source>
        <dbReference type="EMBL" id="AMY70905.1"/>
    </source>
</evidence>
<accession>A0A159Z6E2</accession>
<dbReference type="Pfam" id="PF00082">
    <property type="entry name" value="Peptidase_S8"/>
    <property type="match status" value="1"/>
</dbReference>
<evidence type="ECO:0000313" key="4">
    <source>
        <dbReference type="Proteomes" id="UP000076128"/>
    </source>
</evidence>
<evidence type="ECO:0000259" key="2">
    <source>
        <dbReference type="Pfam" id="PF00082"/>
    </source>
</evidence>